<proteinExistence type="predicted"/>
<accession>A0ACC2ZBF2</accession>
<dbReference type="Proteomes" id="UP001172680">
    <property type="component" value="Unassembled WGS sequence"/>
</dbReference>
<gene>
    <name evidence="1" type="primary">BCP1</name>
    <name evidence="1" type="ORF">H2199_003560</name>
</gene>
<sequence>MAKRKSRKDPETLEDAPARANGADEEESSDEDMDVLDVEFEWFDPQPEVDFHGLKTLLRQLFDVDAELFDLSALSDLILSQPLLGSTVKTDGNESDPFALLTVLNMRQHQDKQVIKDLTRYLADKSKSSPSTDQLSALLDPSSTAEVGLILTERFVNMPAEIVPPMYNMLLEEISWALEEKEPYNFTHYLVLSKTYTEVESKLDQEDDRPQKKKRRDPKEETFYFHPEDEVLHKHALAQCSFEYTKQSDEGASDAKRAFQEMGIRPTGHMILLEASKFEGAVKAAPLSHCSKRTSAALSDEQEMAFFNSLRKNTMPAAEDLILLREQTTRGSAAPSDEQEMTKPTTVRVLSEYDPDIRPQTGFGFPEKKWLILCVIFV</sequence>
<reference evidence="1" key="1">
    <citation type="submission" date="2022-10" db="EMBL/GenBank/DDBJ databases">
        <title>Culturing micro-colonial fungi from biological soil crusts in the Mojave desert and describing Neophaeococcomyces mojavensis, and introducing the new genera and species Taxawa tesnikishii.</title>
        <authorList>
            <person name="Kurbessoian T."/>
            <person name="Stajich J.E."/>
        </authorList>
    </citation>
    <scope>NUCLEOTIDE SEQUENCE</scope>
    <source>
        <strain evidence="1">JES_115</strain>
    </source>
</reference>
<name>A0ACC2ZBF2_9PEZI</name>
<dbReference type="EMBL" id="JAPDRP010000009">
    <property type="protein sequence ID" value="KAJ9644597.1"/>
    <property type="molecule type" value="Genomic_DNA"/>
</dbReference>
<keyword evidence="2" id="KW-1185">Reference proteome</keyword>
<evidence type="ECO:0000313" key="2">
    <source>
        <dbReference type="Proteomes" id="UP001172680"/>
    </source>
</evidence>
<organism evidence="1 2">
    <name type="scientific">Coniosporium tulheliwenetii</name>
    <dbReference type="NCBI Taxonomy" id="3383036"/>
    <lineage>
        <taxon>Eukaryota</taxon>
        <taxon>Fungi</taxon>
        <taxon>Dikarya</taxon>
        <taxon>Ascomycota</taxon>
        <taxon>Pezizomycotina</taxon>
        <taxon>Dothideomycetes</taxon>
        <taxon>Dothideomycetes incertae sedis</taxon>
        <taxon>Coniosporium</taxon>
    </lineage>
</organism>
<comment type="caution">
    <text evidence="1">The sequence shown here is derived from an EMBL/GenBank/DDBJ whole genome shotgun (WGS) entry which is preliminary data.</text>
</comment>
<evidence type="ECO:0000313" key="1">
    <source>
        <dbReference type="EMBL" id="KAJ9644597.1"/>
    </source>
</evidence>
<protein>
    <submittedName>
        <fullName evidence="1">Mss4p nuclear export</fullName>
    </submittedName>
</protein>